<keyword evidence="2" id="KW-1185">Reference proteome</keyword>
<gene>
    <name evidence="1" type="ORF">GWO63_011495</name>
</gene>
<comment type="caution">
    <text evidence="1">The sequence shown here is derived from an EMBL/GenBank/DDBJ whole genome shotgun (WGS) entry which is preliminary data.</text>
</comment>
<name>A0ABS1Y8Z3_9CORY</name>
<dbReference type="SUPFAM" id="SSF51197">
    <property type="entry name" value="Clavaminate synthase-like"/>
    <property type="match status" value="1"/>
</dbReference>
<evidence type="ECO:0000313" key="2">
    <source>
        <dbReference type="Proteomes" id="UP001518680"/>
    </source>
</evidence>
<evidence type="ECO:0000313" key="1">
    <source>
        <dbReference type="EMBL" id="MBM0244840.1"/>
    </source>
</evidence>
<dbReference type="EMBL" id="JAACBX020000002">
    <property type="protein sequence ID" value="MBM0244840.1"/>
    <property type="molecule type" value="Genomic_DNA"/>
</dbReference>
<accession>A0ABS1Y8Z3</accession>
<dbReference type="Proteomes" id="UP001518680">
    <property type="component" value="Unassembled WGS sequence"/>
</dbReference>
<dbReference type="Gene3D" id="2.60.120.620">
    <property type="entry name" value="q2cbj1_9rhob like domain"/>
    <property type="match status" value="1"/>
</dbReference>
<sequence length="297" mass="33843">MTALNYDLNHSRHKMRPDNQARNIREKIVNKSKGNPTPVYTKFEEKCSKELVKQDLVDLAAGTLSAIRVRGFFSKELCAEVMENLQTVELGEYDQQVVSSRIAKLGPSAFDYYIDGGIGDEYWEHRDQSDEVRSALAKGIDPLVLAMEKISLCWGSDVRKSSINGRRLFAGMIREINEGARIHFDEIERELPNGLDDTPVAQLAFNCHLEMPKKGGEATIFRRRWMPQDEDNRDGYGYPYDLVKDQPYTSVRAEVGDAVIFDPRNYHRVETNKSPGRRVTLSFFMGLTADGILEIWS</sequence>
<proteinExistence type="predicted"/>
<reference evidence="1 2" key="1">
    <citation type="submission" date="2021-01" db="EMBL/GenBank/DDBJ databases">
        <title>Complete genome sequences of Corynebacterium macginleyi strains isolated from infectious keratitis.</title>
        <authorList>
            <person name="Sagerfors S."/>
            <person name="Poehlein A."/>
            <person name="Soderquist B."/>
            <person name="Bruggemann H."/>
        </authorList>
    </citation>
    <scope>NUCLEOTIDE SEQUENCE [LARGE SCALE GENOMIC DNA]</scope>
    <source>
        <strain evidence="1 2">12T220</strain>
    </source>
</reference>
<dbReference type="RefSeq" id="WP_203079701.1">
    <property type="nucleotide sequence ID" value="NZ_JAACBX020000002.1"/>
</dbReference>
<protein>
    <recommendedName>
        <fullName evidence="3">Proline hydroxylase</fullName>
    </recommendedName>
</protein>
<organism evidence="1 2">
    <name type="scientific">Corynebacterium macginleyi</name>
    <dbReference type="NCBI Taxonomy" id="38290"/>
    <lineage>
        <taxon>Bacteria</taxon>
        <taxon>Bacillati</taxon>
        <taxon>Actinomycetota</taxon>
        <taxon>Actinomycetes</taxon>
        <taxon>Mycobacteriales</taxon>
        <taxon>Corynebacteriaceae</taxon>
        <taxon>Corynebacterium</taxon>
    </lineage>
</organism>
<evidence type="ECO:0008006" key="3">
    <source>
        <dbReference type="Google" id="ProtNLM"/>
    </source>
</evidence>